<dbReference type="SMART" id="SM00195">
    <property type="entry name" value="DSPc"/>
    <property type="match status" value="1"/>
</dbReference>
<dbReference type="PANTHER" id="PTHR10159">
    <property type="entry name" value="DUAL SPECIFICITY PROTEIN PHOSPHATASE"/>
    <property type="match status" value="1"/>
</dbReference>
<dbReference type="EMBL" id="KV454208">
    <property type="protein sequence ID" value="ODQ62033.1"/>
    <property type="molecule type" value="Genomic_DNA"/>
</dbReference>
<evidence type="ECO:0000259" key="6">
    <source>
        <dbReference type="PROSITE" id="PS50056"/>
    </source>
</evidence>
<protein>
    <recommendedName>
        <fullName evidence="2">protein-tyrosine-phosphatase</fullName>
        <ecNumber evidence="2">3.1.3.48</ecNumber>
    </recommendedName>
</protein>
<feature type="domain" description="Tyrosine-protein phosphatase" evidence="5">
    <location>
        <begin position="4"/>
        <end position="149"/>
    </location>
</feature>
<dbReference type="PROSITE" id="PS50056">
    <property type="entry name" value="TYR_PHOSPHATASE_2"/>
    <property type="match status" value="1"/>
</dbReference>
<dbReference type="GO" id="GO:0005634">
    <property type="term" value="C:nucleus"/>
    <property type="evidence" value="ECO:0007669"/>
    <property type="project" value="TreeGrafter"/>
</dbReference>
<dbReference type="InterPro" id="IPR020422">
    <property type="entry name" value="TYR_PHOSPHATASE_DUAL_dom"/>
</dbReference>
<evidence type="ECO:0000259" key="5">
    <source>
        <dbReference type="PROSITE" id="PS50054"/>
    </source>
</evidence>
<keyword evidence="4" id="KW-0904">Protein phosphatase</keyword>
<organism evidence="7 8">
    <name type="scientific">Wickerhamomyces anomalus (strain ATCC 58044 / CBS 1984 / NCYC 433 / NRRL Y-366-8)</name>
    <name type="common">Yeast</name>
    <name type="synonym">Hansenula anomala</name>
    <dbReference type="NCBI Taxonomy" id="683960"/>
    <lineage>
        <taxon>Eukaryota</taxon>
        <taxon>Fungi</taxon>
        <taxon>Dikarya</taxon>
        <taxon>Ascomycota</taxon>
        <taxon>Saccharomycotina</taxon>
        <taxon>Saccharomycetes</taxon>
        <taxon>Phaffomycetales</taxon>
        <taxon>Wickerhamomycetaceae</taxon>
        <taxon>Wickerhamomyces</taxon>
    </lineage>
</organism>
<dbReference type="GO" id="GO:0033550">
    <property type="term" value="F:MAP kinase tyrosine phosphatase activity"/>
    <property type="evidence" value="ECO:0007669"/>
    <property type="project" value="TreeGrafter"/>
</dbReference>
<dbReference type="GeneID" id="30197990"/>
<dbReference type="RefSeq" id="XP_019041240.1">
    <property type="nucleotide sequence ID" value="XM_019180744.1"/>
</dbReference>
<name>A0A1E3P9E3_WICAA</name>
<dbReference type="SUPFAM" id="SSF52799">
    <property type="entry name" value="(Phosphotyrosine protein) phosphatases II"/>
    <property type="match status" value="1"/>
</dbReference>
<feature type="domain" description="Tyrosine specific protein phosphatases" evidence="6">
    <location>
        <begin position="76"/>
        <end position="144"/>
    </location>
</feature>
<proteinExistence type="inferred from homology"/>
<dbReference type="PROSITE" id="PS00383">
    <property type="entry name" value="TYR_PHOSPHATASE_1"/>
    <property type="match status" value="1"/>
</dbReference>
<dbReference type="CDD" id="cd14521">
    <property type="entry name" value="DSP_fungal_SDP1-like"/>
    <property type="match status" value="1"/>
</dbReference>
<dbReference type="Pfam" id="PF00782">
    <property type="entry name" value="DSPc"/>
    <property type="match status" value="1"/>
</dbReference>
<evidence type="ECO:0000256" key="2">
    <source>
        <dbReference type="ARBA" id="ARBA00013064"/>
    </source>
</evidence>
<gene>
    <name evidence="7" type="ORF">WICANDRAFT_17464</name>
</gene>
<keyword evidence="8" id="KW-1185">Reference proteome</keyword>
<dbReference type="GO" id="GO:0008330">
    <property type="term" value="F:protein tyrosine/threonine phosphatase activity"/>
    <property type="evidence" value="ECO:0007669"/>
    <property type="project" value="TreeGrafter"/>
</dbReference>
<evidence type="ECO:0000313" key="8">
    <source>
        <dbReference type="Proteomes" id="UP000094112"/>
    </source>
</evidence>
<sequence>YPNGPACVLEPNLYLYSEPTAQELESFDLIINVAKELKPPIPDNIFPKDRVTNVKIRNGEGNYFFVPWTHTSKLCSDLPMLTDLIIDALANAKKVLIHCQCGVSRSASLIVALFMKLKNLNLNDAYNMLKEKAPDISPNMSLIFQLMEW</sequence>
<dbReference type="AlphaFoldDB" id="A0A1E3P9E3"/>
<dbReference type="InterPro" id="IPR016130">
    <property type="entry name" value="Tyr_Pase_AS"/>
</dbReference>
<dbReference type="Proteomes" id="UP000094112">
    <property type="component" value="Unassembled WGS sequence"/>
</dbReference>
<feature type="non-terminal residue" evidence="7">
    <location>
        <position position="149"/>
    </location>
</feature>
<keyword evidence="3" id="KW-0378">Hydrolase</keyword>
<comment type="similarity">
    <text evidence="1">Belongs to the protein-tyrosine phosphatase family. Non-receptor class dual specificity subfamily.</text>
</comment>
<dbReference type="InterPro" id="IPR000387">
    <property type="entry name" value="Tyr_Pase_dom"/>
</dbReference>
<accession>A0A1E3P9E3</accession>
<reference evidence="7 8" key="1">
    <citation type="journal article" date="2016" name="Proc. Natl. Acad. Sci. U.S.A.">
        <title>Comparative genomics of biotechnologically important yeasts.</title>
        <authorList>
            <person name="Riley R."/>
            <person name="Haridas S."/>
            <person name="Wolfe K.H."/>
            <person name="Lopes M.R."/>
            <person name="Hittinger C.T."/>
            <person name="Goeker M."/>
            <person name="Salamov A.A."/>
            <person name="Wisecaver J.H."/>
            <person name="Long T.M."/>
            <person name="Calvey C.H."/>
            <person name="Aerts A.L."/>
            <person name="Barry K.W."/>
            <person name="Choi C."/>
            <person name="Clum A."/>
            <person name="Coughlan A.Y."/>
            <person name="Deshpande S."/>
            <person name="Douglass A.P."/>
            <person name="Hanson S.J."/>
            <person name="Klenk H.-P."/>
            <person name="LaButti K.M."/>
            <person name="Lapidus A."/>
            <person name="Lindquist E.A."/>
            <person name="Lipzen A.M."/>
            <person name="Meier-Kolthoff J.P."/>
            <person name="Ohm R.A."/>
            <person name="Otillar R.P."/>
            <person name="Pangilinan J.L."/>
            <person name="Peng Y."/>
            <person name="Rokas A."/>
            <person name="Rosa C.A."/>
            <person name="Scheuner C."/>
            <person name="Sibirny A.A."/>
            <person name="Slot J.C."/>
            <person name="Stielow J.B."/>
            <person name="Sun H."/>
            <person name="Kurtzman C.P."/>
            <person name="Blackwell M."/>
            <person name="Grigoriev I.V."/>
            <person name="Jeffries T.W."/>
        </authorList>
    </citation>
    <scope>NUCLEOTIDE SEQUENCE [LARGE SCALE GENOMIC DNA]</scope>
    <source>
        <strain evidence="8">ATCC 58044 / CBS 1984 / NCYC 433 / NRRL Y-366-8</strain>
    </source>
</reference>
<evidence type="ECO:0000256" key="4">
    <source>
        <dbReference type="ARBA" id="ARBA00022912"/>
    </source>
</evidence>
<dbReference type="GO" id="GO:0017017">
    <property type="term" value="F:MAP kinase tyrosine/serine/threonine phosphatase activity"/>
    <property type="evidence" value="ECO:0007669"/>
    <property type="project" value="TreeGrafter"/>
</dbReference>
<dbReference type="GO" id="GO:0005829">
    <property type="term" value="C:cytosol"/>
    <property type="evidence" value="ECO:0007669"/>
    <property type="project" value="TreeGrafter"/>
</dbReference>
<evidence type="ECO:0000313" key="7">
    <source>
        <dbReference type="EMBL" id="ODQ62033.1"/>
    </source>
</evidence>
<dbReference type="InterPro" id="IPR029021">
    <property type="entry name" value="Prot-tyrosine_phosphatase-like"/>
</dbReference>
<feature type="non-terminal residue" evidence="7">
    <location>
        <position position="1"/>
    </location>
</feature>
<dbReference type="PROSITE" id="PS50054">
    <property type="entry name" value="TYR_PHOSPHATASE_DUAL"/>
    <property type="match status" value="1"/>
</dbReference>
<dbReference type="InterPro" id="IPR000340">
    <property type="entry name" value="Dual-sp_phosphatase_cat-dom"/>
</dbReference>
<dbReference type="OrthoDB" id="426001at2759"/>
<dbReference type="STRING" id="683960.A0A1E3P9E3"/>
<dbReference type="GO" id="GO:0043409">
    <property type="term" value="P:negative regulation of MAPK cascade"/>
    <property type="evidence" value="ECO:0007669"/>
    <property type="project" value="TreeGrafter"/>
</dbReference>
<evidence type="ECO:0000256" key="1">
    <source>
        <dbReference type="ARBA" id="ARBA00008601"/>
    </source>
</evidence>
<dbReference type="EC" id="3.1.3.48" evidence="2"/>
<dbReference type="PANTHER" id="PTHR10159:SF519">
    <property type="entry name" value="DUAL SPECIFICITY PROTEIN PHOSPHATASE MPK3"/>
    <property type="match status" value="1"/>
</dbReference>
<dbReference type="Gene3D" id="3.90.190.10">
    <property type="entry name" value="Protein tyrosine phosphatase superfamily"/>
    <property type="match status" value="1"/>
</dbReference>
<evidence type="ECO:0000256" key="3">
    <source>
        <dbReference type="ARBA" id="ARBA00022801"/>
    </source>
</evidence>